<organism evidence="5 6">
    <name type="scientific">Pseudoclavibacter terrae</name>
    <dbReference type="NCBI Taxonomy" id="1530195"/>
    <lineage>
        <taxon>Bacteria</taxon>
        <taxon>Bacillati</taxon>
        <taxon>Actinomycetota</taxon>
        <taxon>Actinomycetes</taxon>
        <taxon>Micrococcales</taxon>
        <taxon>Microbacteriaceae</taxon>
        <taxon>Pseudoclavibacter</taxon>
    </lineage>
</organism>
<evidence type="ECO:0000256" key="3">
    <source>
        <dbReference type="ARBA" id="ARBA00023163"/>
    </source>
</evidence>
<dbReference type="Pfam" id="PF13377">
    <property type="entry name" value="Peripla_BP_3"/>
    <property type="match status" value="1"/>
</dbReference>
<feature type="domain" description="HTH lacI-type" evidence="4">
    <location>
        <begin position="9"/>
        <end position="63"/>
    </location>
</feature>
<evidence type="ECO:0000256" key="1">
    <source>
        <dbReference type="ARBA" id="ARBA00023015"/>
    </source>
</evidence>
<dbReference type="Proteomes" id="UP000490386">
    <property type="component" value="Unassembled WGS sequence"/>
</dbReference>
<dbReference type="InterPro" id="IPR000843">
    <property type="entry name" value="HTH_LacI"/>
</dbReference>
<dbReference type="SUPFAM" id="SSF53822">
    <property type="entry name" value="Periplasmic binding protein-like I"/>
    <property type="match status" value="1"/>
</dbReference>
<dbReference type="InterPro" id="IPR010982">
    <property type="entry name" value="Lambda_DNA-bd_dom_sf"/>
</dbReference>
<evidence type="ECO:0000313" key="6">
    <source>
        <dbReference type="Proteomes" id="UP000490386"/>
    </source>
</evidence>
<dbReference type="RefSeq" id="WP_151422373.1">
    <property type="nucleotide sequence ID" value="NZ_WBJX01000001.1"/>
</dbReference>
<proteinExistence type="predicted"/>
<dbReference type="SUPFAM" id="SSF47413">
    <property type="entry name" value="lambda repressor-like DNA-binding domains"/>
    <property type="match status" value="1"/>
</dbReference>
<dbReference type="PROSITE" id="PS50932">
    <property type="entry name" value="HTH_LACI_2"/>
    <property type="match status" value="1"/>
</dbReference>
<reference evidence="5 6" key="1">
    <citation type="submission" date="2019-09" db="EMBL/GenBank/DDBJ databases">
        <title>Phylogeny of genus Pseudoclavibacter and closely related genus.</title>
        <authorList>
            <person name="Li Y."/>
        </authorList>
    </citation>
    <scope>NUCLEOTIDE SEQUENCE [LARGE SCALE GENOMIC DNA]</scope>
    <source>
        <strain evidence="5 6">THG-MD12</strain>
    </source>
</reference>
<name>A0A7J5B7T8_9MICO</name>
<keyword evidence="1" id="KW-0805">Transcription regulation</keyword>
<evidence type="ECO:0000259" key="4">
    <source>
        <dbReference type="PROSITE" id="PS50932"/>
    </source>
</evidence>
<gene>
    <name evidence="5" type="ORF">F8O03_03490</name>
</gene>
<dbReference type="CDD" id="cd06267">
    <property type="entry name" value="PBP1_LacI_sugar_binding-like"/>
    <property type="match status" value="1"/>
</dbReference>
<dbReference type="Pfam" id="PF00356">
    <property type="entry name" value="LacI"/>
    <property type="match status" value="1"/>
</dbReference>
<sequence length="340" mass="35521">MEPEDTSPVGMAGIAAAAGVSVSTVSRALSGVPGVSTAKRAEIRRIARAQGYLADDIGREQNRDARTAGRITAVIPEPDRWVFGSILAGLHDVLTPTGATLTVYQGLSGRERAKLFEATALSRSSDVVVLVPMPHRMPVPDVRRLGVPVVVAGSVVEGIASVGIDDVVVGQQATNSLINGGCTSIVYASSTDHEGTPGNASRRRAEGFESRMQRAGLDPSWQVQVPFGPTAGQVAAEQLLAGERLPDAVFASSDDLASGMLSAFRKAGVRIPQDLSIIGVDDSPIASLMHLTTIAQPARQQGHLAASMALRALQGDLTSEAVTLETRLVIRESTGHPTAR</sequence>
<keyword evidence="6" id="KW-1185">Reference proteome</keyword>
<accession>A0A7J5B7T8</accession>
<comment type="caution">
    <text evidence="5">The sequence shown here is derived from an EMBL/GenBank/DDBJ whole genome shotgun (WGS) entry which is preliminary data.</text>
</comment>
<dbReference type="EMBL" id="WBJX01000001">
    <property type="protein sequence ID" value="KAB1639410.1"/>
    <property type="molecule type" value="Genomic_DNA"/>
</dbReference>
<keyword evidence="2" id="KW-0238">DNA-binding</keyword>
<dbReference type="PANTHER" id="PTHR30146:SF153">
    <property type="entry name" value="LACTOSE OPERON REPRESSOR"/>
    <property type="match status" value="1"/>
</dbReference>
<dbReference type="GO" id="GO:0000976">
    <property type="term" value="F:transcription cis-regulatory region binding"/>
    <property type="evidence" value="ECO:0007669"/>
    <property type="project" value="TreeGrafter"/>
</dbReference>
<dbReference type="OrthoDB" id="3510266at2"/>
<dbReference type="InterPro" id="IPR046335">
    <property type="entry name" value="LacI/GalR-like_sensor"/>
</dbReference>
<dbReference type="InterPro" id="IPR028082">
    <property type="entry name" value="Peripla_BP_I"/>
</dbReference>
<evidence type="ECO:0000313" key="5">
    <source>
        <dbReference type="EMBL" id="KAB1639410.1"/>
    </source>
</evidence>
<dbReference type="Gene3D" id="3.40.50.2300">
    <property type="match status" value="2"/>
</dbReference>
<dbReference type="GO" id="GO:0003700">
    <property type="term" value="F:DNA-binding transcription factor activity"/>
    <property type="evidence" value="ECO:0007669"/>
    <property type="project" value="TreeGrafter"/>
</dbReference>
<evidence type="ECO:0000256" key="2">
    <source>
        <dbReference type="ARBA" id="ARBA00023125"/>
    </source>
</evidence>
<dbReference type="PANTHER" id="PTHR30146">
    <property type="entry name" value="LACI-RELATED TRANSCRIPTIONAL REPRESSOR"/>
    <property type="match status" value="1"/>
</dbReference>
<dbReference type="SMART" id="SM00354">
    <property type="entry name" value="HTH_LACI"/>
    <property type="match status" value="1"/>
</dbReference>
<keyword evidence="3" id="KW-0804">Transcription</keyword>
<dbReference type="CDD" id="cd01392">
    <property type="entry name" value="HTH_LacI"/>
    <property type="match status" value="1"/>
</dbReference>
<dbReference type="Gene3D" id="1.10.260.40">
    <property type="entry name" value="lambda repressor-like DNA-binding domains"/>
    <property type="match status" value="1"/>
</dbReference>
<protein>
    <submittedName>
        <fullName evidence="5">LacI family transcriptional regulator</fullName>
    </submittedName>
</protein>
<dbReference type="AlphaFoldDB" id="A0A7J5B7T8"/>